<organism evidence="2 3">
    <name type="scientific">Alkaliphilus flagellatus</name>
    <dbReference type="NCBI Taxonomy" id="2841507"/>
    <lineage>
        <taxon>Bacteria</taxon>
        <taxon>Bacillati</taxon>
        <taxon>Bacillota</taxon>
        <taxon>Clostridia</taxon>
        <taxon>Peptostreptococcales</taxon>
        <taxon>Natronincolaceae</taxon>
        <taxon>Alkaliphilus</taxon>
    </lineage>
</organism>
<dbReference type="RefSeq" id="WP_216418819.1">
    <property type="nucleotide sequence ID" value="NZ_JAHLQK010000006.1"/>
</dbReference>
<dbReference type="Proteomes" id="UP000779508">
    <property type="component" value="Unassembled WGS sequence"/>
</dbReference>
<reference evidence="2 3" key="1">
    <citation type="submission" date="2021-06" db="EMBL/GenBank/DDBJ databases">
        <authorList>
            <person name="Sun Q."/>
            <person name="Li D."/>
        </authorList>
    </citation>
    <scope>NUCLEOTIDE SEQUENCE [LARGE SCALE GENOMIC DNA]</scope>
    <source>
        <strain evidence="2 3">MSJ-5</strain>
    </source>
</reference>
<comment type="caution">
    <text evidence="2">The sequence shown here is derived from an EMBL/GenBank/DDBJ whole genome shotgun (WGS) entry which is preliminary data.</text>
</comment>
<dbReference type="EMBL" id="JAHLQK010000006">
    <property type="protein sequence ID" value="MBU5677801.1"/>
    <property type="molecule type" value="Genomic_DNA"/>
</dbReference>
<proteinExistence type="predicted"/>
<sequence>MIAISLIILAPLIYSVCRVIINKKYNLNIPILPERYYDNIPLTIIQAILSIFSIAIAVALLELIQ</sequence>
<evidence type="ECO:0000256" key="1">
    <source>
        <dbReference type="SAM" id="Phobius"/>
    </source>
</evidence>
<evidence type="ECO:0000313" key="2">
    <source>
        <dbReference type="EMBL" id="MBU5677801.1"/>
    </source>
</evidence>
<keyword evidence="1" id="KW-0472">Membrane</keyword>
<keyword evidence="3" id="KW-1185">Reference proteome</keyword>
<evidence type="ECO:0000313" key="3">
    <source>
        <dbReference type="Proteomes" id="UP000779508"/>
    </source>
</evidence>
<keyword evidence="1" id="KW-0812">Transmembrane</keyword>
<keyword evidence="1" id="KW-1133">Transmembrane helix</keyword>
<name>A0ABS6G6M0_9FIRM</name>
<protein>
    <submittedName>
        <fullName evidence="2">Uncharacterized protein</fullName>
    </submittedName>
</protein>
<accession>A0ABS6G6M0</accession>
<gene>
    <name evidence="2" type="ORF">KQI88_15390</name>
</gene>
<feature type="transmembrane region" description="Helical" evidence="1">
    <location>
        <begin position="42"/>
        <end position="64"/>
    </location>
</feature>